<dbReference type="SMART" id="SM00507">
    <property type="entry name" value="HNHc"/>
    <property type="match status" value="1"/>
</dbReference>
<dbReference type="GO" id="GO:0004519">
    <property type="term" value="F:endonuclease activity"/>
    <property type="evidence" value="ECO:0007669"/>
    <property type="project" value="UniProtKB-KW"/>
</dbReference>
<reference key="2">
    <citation type="submission" date="2011-04" db="EMBL/GenBank/DDBJ databases">
        <title>Complete sequence of chromosome of Haliscomenobacter hydrossis DSM 1100.</title>
        <authorList>
            <consortium name="US DOE Joint Genome Institute (JGI-PGF)"/>
            <person name="Lucas S."/>
            <person name="Han J."/>
            <person name="Lapidus A."/>
            <person name="Bruce D."/>
            <person name="Goodwin L."/>
            <person name="Pitluck S."/>
            <person name="Peters L."/>
            <person name="Kyrpides N."/>
            <person name="Mavromatis K."/>
            <person name="Ivanova N."/>
            <person name="Ovchinnikova G."/>
            <person name="Pagani I."/>
            <person name="Daligault H."/>
            <person name="Detter J.C."/>
            <person name="Han C."/>
            <person name="Land M."/>
            <person name="Hauser L."/>
            <person name="Markowitz V."/>
            <person name="Cheng J.-F."/>
            <person name="Hugenholtz P."/>
            <person name="Woyke T."/>
            <person name="Wu D."/>
            <person name="Verbarg S."/>
            <person name="Frueling A."/>
            <person name="Brambilla E."/>
            <person name="Klenk H.-P."/>
            <person name="Eisen J.A."/>
        </authorList>
    </citation>
    <scope>NUCLEOTIDE SEQUENCE</scope>
    <source>
        <strain>DSM 1100</strain>
    </source>
</reference>
<dbReference type="RefSeq" id="WP_013763833.1">
    <property type="nucleotide sequence ID" value="NC_015510.1"/>
</dbReference>
<keyword evidence="2" id="KW-0378">Hydrolase</keyword>
<feature type="domain" description="HNH nuclease" evidence="1">
    <location>
        <begin position="9"/>
        <end position="64"/>
    </location>
</feature>
<dbReference type="CDD" id="cd00085">
    <property type="entry name" value="HNHc"/>
    <property type="match status" value="1"/>
</dbReference>
<dbReference type="Gene3D" id="1.10.30.50">
    <property type="match status" value="1"/>
</dbReference>
<evidence type="ECO:0000259" key="1">
    <source>
        <dbReference type="SMART" id="SM00507"/>
    </source>
</evidence>
<gene>
    <name evidence="2" type="ordered locus">Halhy_1384</name>
</gene>
<dbReference type="Pfam" id="PF01844">
    <property type="entry name" value="HNH"/>
    <property type="match status" value="1"/>
</dbReference>
<dbReference type="KEGG" id="hhy:Halhy_1384"/>
<reference evidence="2 3" key="1">
    <citation type="journal article" date="2011" name="Stand. Genomic Sci.">
        <title>Complete genome sequence of Haliscomenobacter hydrossis type strain (O).</title>
        <authorList>
            <consortium name="US DOE Joint Genome Institute (JGI-PGF)"/>
            <person name="Daligault H."/>
            <person name="Lapidus A."/>
            <person name="Zeytun A."/>
            <person name="Nolan M."/>
            <person name="Lucas S."/>
            <person name="Del Rio T.G."/>
            <person name="Tice H."/>
            <person name="Cheng J.F."/>
            <person name="Tapia R."/>
            <person name="Han C."/>
            <person name="Goodwin L."/>
            <person name="Pitluck S."/>
            <person name="Liolios K."/>
            <person name="Pagani I."/>
            <person name="Ivanova N."/>
            <person name="Huntemann M."/>
            <person name="Mavromatis K."/>
            <person name="Mikhailova N."/>
            <person name="Pati A."/>
            <person name="Chen A."/>
            <person name="Palaniappan K."/>
            <person name="Land M."/>
            <person name="Hauser L."/>
            <person name="Brambilla E.M."/>
            <person name="Rohde M."/>
            <person name="Verbarg S."/>
            <person name="Goker M."/>
            <person name="Bristow J."/>
            <person name="Eisen J.A."/>
            <person name="Markowitz V."/>
            <person name="Hugenholtz P."/>
            <person name="Kyrpides N.C."/>
            <person name="Klenk H.P."/>
            <person name="Woyke T."/>
        </authorList>
    </citation>
    <scope>NUCLEOTIDE SEQUENCE [LARGE SCALE GENOMIC DNA]</scope>
    <source>
        <strain evidence="3">ATCC 27775 / DSM 1100 / LMG 10767 / O</strain>
    </source>
</reference>
<dbReference type="eggNOG" id="COG1403">
    <property type="taxonomic scope" value="Bacteria"/>
</dbReference>
<dbReference type="GO" id="GO:0008270">
    <property type="term" value="F:zinc ion binding"/>
    <property type="evidence" value="ECO:0007669"/>
    <property type="project" value="InterPro"/>
</dbReference>
<proteinExistence type="predicted"/>
<dbReference type="GO" id="GO:0003676">
    <property type="term" value="F:nucleic acid binding"/>
    <property type="evidence" value="ECO:0007669"/>
    <property type="project" value="InterPro"/>
</dbReference>
<dbReference type="EMBL" id="CP002691">
    <property type="protein sequence ID" value="AEE49279.1"/>
    <property type="molecule type" value="Genomic_DNA"/>
</dbReference>
<name>F4KW91_HALH1</name>
<dbReference type="STRING" id="760192.Halhy_1384"/>
<protein>
    <submittedName>
        <fullName evidence="2">HNH endonuclease</fullName>
    </submittedName>
</protein>
<dbReference type="InterPro" id="IPR052892">
    <property type="entry name" value="NA-targeting_endonuclease"/>
</dbReference>
<accession>F4KW91</accession>
<dbReference type="HOGENOM" id="CLU_104142_1_0_10"/>
<dbReference type="InterPro" id="IPR003615">
    <property type="entry name" value="HNH_nuc"/>
</dbReference>
<keyword evidence="2" id="KW-0255">Endonuclease</keyword>
<organism evidence="2 3">
    <name type="scientific">Haliscomenobacter hydrossis (strain ATCC 27775 / DSM 1100 / LMG 10767 / O)</name>
    <dbReference type="NCBI Taxonomy" id="760192"/>
    <lineage>
        <taxon>Bacteria</taxon>
        <taxon>Pseudomonadati</taxon>
        <taxon>Bacteroidota</taxon>
        <taxon>Saprospiria</taxon>
        <taxon>Saprospirales</taxon>
        <taxon>Haliscomenobacteraceae</taxon>
        <taxon>Haliscomenobacter</taxon>
    </lineage>
</organism>
<keyword evidence="3" id="KW-1185">Reference proteome</keyword>
<dbReference type="PANTHER" id="PTHR33877">
    <property type="entry name" value="SLL1193 PROTEIN"/>
    <property type="match status" value="1"/>
</dbReference>
<dbReference type="AlphaFoldDB" id="F4KW91"/>
<sequence length="141" mass="16102">MAKLSISQGTREAVAQRANYCCEYCKSQDKYAPNSFTIDHILPESLSGSSDIDNLAYACFLCNRLKSNKVKALDQSTHLWVTVFNPRINHWEEHFSWNEDATLIIGLTSIGRCTVNELQLNRQKLIEYRRNLIVFGVHPPA</sequence>
<dbReference type="Proteomes" id="UP000008461">
    <property type="component" value="Chromosome"/>
</dbReference>
<dbReference type="InterPro" id="IPR002711">
    <property type="entry name" value="HNH"/>
</dbReference>
<dbReference type="OrthoDB" id="963483at2"/>
<dbReference type="PANTHER" id="PTHR33877:SF1">
    <property type="entry name" value="TYPE IV METHYL-DIRECTED RESTRICTION ENZYME ECOKMCRA"/>
    <property type="match status" value="1"/>
</dbReference>
<evidence type="ECO:0000313" key="2">
    <source>
        <dbReference type="EMBL" id="AEE49279.1"/>
    </source>
</evidence>
<evidence type="ECO:0000313" key="3">
    <source>
        <dbReference type="Proteomes" id="UP000008461"/>
    </source>
</evidence>
<keyword evidence="2" id="KW-0540">Nuclease</keyword>